<name>A0A401XKQ0_9FLAO</name>
<dbReference type="EMBL" id="BHZE01000008">
    <property type="protein sequence ID" value="GCD77599.1"/>
    <property type="molecule type" value="Genomic_DNA"/>
</dbReference>
<comment type="caution">
    <text evidence="2">The sequence shown here is derived from an EMBL/GenBank/DDBJ whole genome shotgun (WGS) entry which is preliminary data.</text>
</comment>
<reference evidence="2 3" key="1">
    <citation type="submission" date="2018-11" db="EMBL/GenBank/DDBJ databases">
        <title>Schleiferia aggregans sp. nov., a moderately thermophilic heterotrophic bacterium isolated from microbial mats at a terrestrial hot spring.</title>
        <authorList>
            <person name="Iino T."/>
            <person name="Ohkuma M."/>
            <person name="Haruta S."/>
        </authorList>
    </citation>
    <scope>NUCLEOTIDE SEQUENCE [LARGE SCALE GENOMIC DNA]</scope>
    <source>
        <strain evidence="2 3">LA</strain>
    </source>
</reference>
<dbReference type="RefSeq" id="WP_124397662.1">
    <property type="nucleotide sequence ID" value="NZ_BHZE01000008.1"/>
</dbReference>
<feature type="coiled-coil region" evidence="1">
    <location>
        <begin position="1"/>
        <end position="63"/>
    </location>
</feature>
<evidence type="ECO:0008006" key="4">
    <source>
        <dbReference type="Google" id="ProtNLM"/>
    </source>
</evidence>
<dbReference type="Proteomes" id="UP000286715">
    <property type="component" value="Unassembled WGS sequence"/>
</dbReference>
<organism evidence="2 3">
    <name type="scientific">Thermaurantimonas aggregans</name>
    <dbReference type="NCBI Taxonomy" id="2173829"/>
    <lineage>
        <taxon>Bacteria</taxon>
        <taxon>Pseudomonadati</taxon>
        <taxon>Bacteroidota</taxon>
        <taxon>Flavobacteriia</taxon>
        <taxon>Flavobacteriales</taxon>
        <taxon>Schleiferiaceae</taxon>
        <taxon>Thermaurantimonas</taxon>
    </lineage>
</organism>
<dbReference type="OrthoDB" id="1467932at2"/>
<protein>
    <recommendedName>
        <fullName evidence="4">Cell division protein ZapB</fullName>
    </recommendedName>
</protein>
<keyword evidence="3" id="KW-1185">Reference proteome</keyword>
<gene>
    <name evidence="2" type="ORF">JCM31826_10810</name>
</gene>
<keyword evidence="1" id="KW-0175">Coiled coil</keyword>
<evidence type="ECO:0000256" key="1">
    <source>
        <dbReference type="SAM" id="Coils"/>
    </source>
</evidence>
<accession>A0A401XKQ0</accession>
<dbReference type="Gene3D" id="1.20.5.170">
    <property type="match status" value="1"/>
</dbReference>
<evidence type="ECO:0000313" key="3">
    <source>
        <dbReference type="Proteomes" id="UP000286715"/>
    </source>
</evidence>
<proteinExistence type="predicted"/>
<sequence length="95" mass="11237">MNSLELLVIKLKNKASEAYNQLNYLRDENFRLRAEVARLKKRIQELQSENARLLELQNSLQTDLDRSEHYHSLQAKSKINELVREIDKCLALIEQ</sequence>
<dbReference type="AlphaFoldDB" id="A0A401XKQ0"/>
<evidence type="ECO:0000313" key="2">
    <source>
        <dbReference type="EMBL" id="GCD77599.1"/>
    </source>
</evidence>